<accession>A0ABY5TNU8</accession>
<gene>
    <name evidence="1" type="ORF">NYF23_02635</name>
</gene>
<keyword evidence="2" id="KW-1185">Reference proteome</keyword>
<evidence type="ECO:0000313" key="2">
    <source>
        <dbReference type="Proteomes" id="UP001059934"/>
    </source>
</evidence>
<reference evidence="1" key="1">
    <citation type="submission" date="2022-08" db="EMBL/GenBank/DDBJ databases">
        <title>Catabolic pathway analysis in culturable SAR92 clade bacteria reveals their overlooked roles in DMSP degradation in coastal seas.</title>
        <authorList>
            <person name="He X."/>
            <person name="Zhang X."/>
            <person name="Zhang Y."/>
        </authorList>
    </citation>
    <scope>NUCLEOTIDE SEQUENCE</scope>
    <source>
        <strain evidence="1">H455</strain>
    </source>
</reference>
<dbReference type="InterPro" id="IPR005358">
    <property type="entry name" value="Puta_zinc/iron-chelating_dom"/>
</dbReference>
<organism evidence="1 2">
    <name type="scientific">SAR92 clade bacterium H455</name>
    <dbReference type="NCBI Taxonomy" id="2974818"/>
    <lineage>
        <taxon>Bacteria</taxon>
        <taxon>Pseudomonadati</taxon>
        <taxon>Pseudomonadota</taxon>
        <taxon>Gammaproteobacteria</taxon>
        <taxon>Cellvibrionales</taxon>
        <taxon>Porticoccaceae</taxon>
        <taxon>SAR92 clade</taxon>
    </lineage>
</organism>
<proteinExistence type="predicted"/>
<dbReference type="Pfam" id="PF03692">
    <property type="entry name" value="CxxCxxCC"/>
    <property type="match status" value="1"/>
</dbReference>
<protein>
    <submittedName>
        <fullName evidence="1">YkgJ family cysteine cluster protein</fullName>
    </submittedName>
</protein>
<dbReference type="EMBL" id="CP103416">
    <property type="protein sequence ID" value="UVW35517.1"/>
    <property type="molecule type" value="Genomic_DNA"/>
</dbReference>
<evidence type="ECO:0000313" key="1">
    <source>
        <dbReference type="EMBL" id="UVW35517.1"/>
    </source>
</evidence>
<dbReference type="Proteomes" id="UP001059934">
    <property type="component" value="Chromosome"/>
</dbReference>
<name>A0ABY5TNU8_9GAMM</name>
<sequence>MALNAEHLQRASVIHFPHATHCELPKNMKDCNQCGKCCIKYGDGALSATAAEIDIWELFEPHIYQYVKDNEIWFSPDTGVQLTRCPFLEIEPGQGKEKYTCSIYQSRPEDCRHYPSNIAEMVRDECEMIEVKDLDDFKKAQSKLDDLMESSRPRRQ</sequence>